<keyword evidence="3" id="KW-1185">Reference proteome</keyword>
<comment type="caution">
    <text evidence="2">The sequence shown here is derived from an EMBL/GenBank/DDBJ whole genome shotgun (WGS) entry which is preliminary data.</text>
</comment>
<reference evidence="2" key="1">
    <citation type="submission" date="2020-07" db="EMBL/GenBank/DDBJ databases">
        <title>Multicomponent nature underlies the extraordinary mechanical properties of spider dragline silk.</title>
        <authorList>
            <person name="Kono N."/>
            <person name="Nakamura H."/>
            <person name="Mori M."/>
            <person name="Yoshida Y."/>
            <person name="Ohtoshi R."/>
            <person name="Malay A.D."/>
            <person name="Moran D.A.P."/>
            <person name="Tomita M."/>
            <person name="Numata K."/>
            <person name="Arakawa K."/>
        </authorList>
    </citation>
    <scope>NUCLEOTIDE SEQUENCE</scope>
</reference>
<organism evidence="2 3">
    <name type="scientific">Trichonephila clavata</name>
    <name type="common">Joro spider</name>
    <name type="synonym">Nephila clavata</name>
    <dbReference type="NCBI Taxonomy" id="2740835"/>
    <lineage>
        <taxon>Eukaryota</taxon>
        <taxon>Metazoa</taxon>
        <taxon>Ecdysozoa</taxon>
        <taxon>Arthropoda</taxon>
        <taxon>Chelicerata</taxon>
        <taxon>Arachnida</taxon>
        <taxon>Araneae</taxon>
        <taxon>Araneomorphae</taxon>
        <taxon>Entelegynae</taxon>
        <taxon>Araneoidea</taxon>
        <taxon>Nephilidae</taxon>
        <taxon>Trichonephila</taxon>
    </lineage>
</organism>
<evidence type="ECO:0000256" key="1">
    <source>
        <dbReference type="SAM" id="MobiDB-lite"/>
    </source>
</evidence>
<accession>A0A8X6IVY8</accession>
<dbReference type="EMBL" id="BMAO01016919">
    <property type="protein sequence ID" value="GFR12165.1"/>
    <property type="molecule type" value="Genomic_DNA"/>
</dbReference>
<proteinExistence type="predicted"/>
<feature type="region of interest" description="Disordered" evidence="1">
    <location>
        <begin position="1"/>
        <end position="40"/>
    </location>
</feature>
<protein>
    <submittedName>
        <fullName evidence="2">Uncharacterized protein</fullName>
    </submittedName>
</protein>
<name>A0A8X6IVY8_TRICU</name>
<evidence type="ECO:0000313" key="2">
    <source>
        <dbReference type="EMBL" id="GFR12165.1"/>
    </source>
</evidence>
<feature type="compositionally biased region" description="Low complexity" evidence="1">
    <location>
        <begin position="14"/>
        <end position="33"/>
    </location>
</feature>
<gene>
    <name evidence="2" type="ORF">TNCT_682541</name>
</gene>
<dbReference type="OrthoDB" id="410155at2759"/>
<sequence length="89" mass="10005">MNSDSESDMDVHSSKSSYKSRSPVSSGSRVSRPLTPQDHCRNLTSTMEELQRAKNAIITYEAILANKNPIDIELFSGTLRKANITRYEK</sequence>
<dbReference type="Proteomes" id="UP000887116">
    <property type="component" value="Unassembled WGS sequence"/>
</dbReference>
<dbReference type="AlphaFoldDB" id="A0A8X6IVY8"/>
<feature type="non-terminal residue" evidence="2">
    <location>
        <position position="89"/>
    </location>
</feature>
<evidence type="ECO:0000313" key="3">
    <source>
        <dbReference type="Proteomes" id="UP000887116"/>
    </source>
</evidence>